<evidence type="ECO:0000313" key="1">
    <source>
        <dbReference type="EMBL" id="GAA2654989.1"/>
    </source>
</evidence>
<organism evidence="1 2">
    <name type="scientific">Streptomyces lunalinharesii</name>
    <dbReference type="NCBI Taxonomy" id="333384"/>
    <lineage>
        <taxon>Bacteria</taxon>
        <taxon>Bacillati</taxon>
        <taxon>Actinomycetota</taxon>
        <taxon>Actinomycetes</taxon>
        <taxon>Kitasatosporales</taxon>
        <taxon>Streptomycetaceae</taxon>
        <taxon>Streptomyces</taxon>
    </lineage>
</organism>
<dbReference type="SUPFAM" id="SSF53756">
    <property type="entry name" value="UDP-Glycosyltransferase/glycogen phosphorylase"/>
    <property type="match status" value="1"/>
</dbReference>
<sequence length="432" mass="44663">MHPAPGPAADTIAVTGVEFGWGSSGKLSALLAALRERSERPLRFVGLGSGLGRPLLAGQGIERWYDLPAGDGPARAAVAEFVRDERVRAALVVLDGAAATALEGAGVPTVFVDSLPFLWTEGDRDALPLEVSAYCAQRCVELPDASREVLGSVRELRWVEAVVGSAGPVPAHPRRSGPRPGGRALVNLGGLRAPELADWTRYPRIVVPAVLAALAAYGAHEVHVAGNLPREVVERLAAGMFHVKPVAGGRMTVTAGALPHGEFLARLAECEVLLTSPGLTTLLEAGSLGVATVCLPPQNLSQIFNGRFHSRAVGADVRVVWPSTVLSEETVMALRSDGEDAALRVVYDGIAAASHDGTPHTAGGAPVPHRAPEAVGPRPEVLAAVRDGVLAALRTAERGADWGGLARVTGTGGAAQVADVVLAILARTPTPA</sequence>
<comment type="caution">
    <text evidence="1">The sequence shown here is derived from an EMBL/GenBank/DDBJ whole genome shotgun (WGS) entry which is preliminary data.</text>
</comment>
<dbReference type="EMBL" id="BAAARK010000005">
    <property type="protein sequence ID" value="GAA2654989.1"/>
    <property type="molecule type" value="Genomic_DNA"/>
</dbReference>
<dbReference type="Proteomes" id="UP001500994">
    <property type="component" value="Unassembled WGS sequence"/>
</dbReference>
<gene>
    <name evidence="1" type="ORF">GCM10009864_20260</name>
</gene>
<reference evidence="1 2" key="1">
    <citation type="journal article" date="2019" name="Int. J. Syst. Evol. Microbiol.">
        <title>The Global Catalogue of Microorganisms (GCM) 10K type strain sequencing project: providing services to taxonomists for standard genome sequencing and annotation.</title>
        <authorList>
            <consortium name="The Broad Institute Genomics Platform"/>
            <consortium name="The Broad Institute Genome Sequencing Center for Infectious Disease"/>
            <person name="Wu L."/>
            <person name="Ma J."/>
        </authorList>
    </citation>
    <scope>NUCLEOTIDE SEQUENCE [LARGE SCALE GENOMIC DNA]</scope>
    <source>
        <strain evidence="1 2">JCM 16374</strain>
    </source>
</reference>
<dbReference type="RefSeq" id="WP_344574708.1">
    <property type="nucleotide sequence ID" value="NZ_BAAARK010000005.1"/>
</dbReference>
<accession>A0ABN3RNV1</accession>
<evidence type="ECO:0008006" key="3">
    <source>
        <dbReference type="Google" id="ProtNLM"/>
    </source>
</evidence>
<protein>
    <recommendedName>
        <fullName evidence="3">Hydroxymethylcytosylglucuronate/cytosylglucurona te synthase</fullName>
    </recommendedName>
</protein>
<evidence type="ECO:0000313" key="2">
    <source>
        <dbReference type="Proteomes" id="UP001500994"/>
    </source>
</evidence>
<dbReference type="Gene3D" id="3.40.50.2000">
    <property type="entry name" value="Glycogen Phosphorylase B"/>
    <property type="match status" value="1"/>
</dbReference>
<keyword evidence="2" id="KW-1185">Reference proteome</keyword>
<name>A0ABN3RNV1_9ACTN</name>
<proteinExistence type="predicted"/>
<dbReference type="NCBIfam" id="TIGR04467">
    <property type="entry name" value="CGA_synthase"/>
    <property type="match status" value="1"/>
</dbReference>
<dbReference type="InterPro" id="IPR031016">
    <property type="entry name" value="CGA_synthase"/>
</dbReference>